<evidence type="ECO:0000256" key="1">
    <source>
        <dbReference type="ARBA" id="ARBA00023015"/>
    </source>
</evidence>
<dbReference type="InterPro" id="IPR010982">
    <property type="entry name" value="Lambda_DNA-bd_dom_sf"/>
</dbReference>
<dbReference type="GO" id="GO:0003677">
    <property type="term" value="F:DNA binding"/>
    <property type="evidence" value="ECO:0007669"/>
    <property type="project" value="UniProtKB-KW"/>
</dbReference>
<name>A0AAP4A971_CLOPF</name>
<protein>
    <submittedName>
        <fullName evidence="5">Helix-turn-helix transcriptional regulator</fullName>
    </submittedName>
</protein>
<dbReference type="SMART" id="SM00530">
    <property type="entry name" value="HTH_XRE"/>
    <property type="match status" value="1"/>
</dbReference>
<proteinExistence type="predicted"/>
<dbReference type="GO" id="GO:0005829">
    <property type="term" value="C:cytosol"/>
    <property type="evidence" value="ECO:0007669"/>
    <property type="project" value="TreeGrafter"/>
</dbReference>
<evidence type="ECO:0000313" key="5">
    <source>
        <dbReference type="EMBL" id="MDH2337344.1"/>
    </source>
</evidence>
<dbReference type="PANTHER" id="PTHR46797">
    <property type="entry name" value="HTH-TYPE TRANSCRIPTIONAL REGULATOR"/>
    <property type="match status" value="1"/>
</dbReference>
<accession>A0AAP4A971</accession>
<dbReference type="EMBL" id="JARVUX010000012">
    <property type="protein sequence ID" value="MDH2337344.1"/>
    <property type="molecule type" value="Genomic_DNA"/>
</dbReference>
<dbReference type="InterPro" id="IPR050807">
    <property type="entry name" value="TransReg_Diox_bact_type"/>
</dbReference>
<comment type="caution">
    <text evidence="5">The sequence shown here is derived from an EMBL/GenBank/DDBJ whole genome shotgun (WGS) entry which is preliminary data.</text>
</comment>
<dbReference type="SUPFAM" id="SSF47413">
    <property type="entry name" value="lambda repressor-like DNA-binding domains"/>
    <property type="match status" value="1"/>
</dbReference>
<sequence length="86" mass="9930">MSDKNEHKLKIKEYRKLRGKSQRQVAMSIGITQAHVSYIENGKESPTVRVLWDIADYLEVCPSLLLDVPCKDKCKACIYYKDQVVL</sequence>
<keyword evidence="2" id="KW-0238">DNA-binding</keyword>
<dbReference type="Pfam" id="PF01381">
    <property type="entry name" value="HTH_3"/>
    <property type="match status" value="1"/>
</dbReference>
<reference evidence="5" key="1">
    <citation type="submission" date="2023-04" db="EMBL/GenBank/DDBJ databases">
        <title>Epidemiological investigation of Clostridium perfringens isolated from cattle.</title>
        <authorList>
            <person name="Tian R."/>
        </authorList>
    </citation>
    <scope>NUCLEOTIDE SEQUENCE</scope>
    <source>
        <strain evidence="5">ZWCP172</strain>
    </source>
</reference>
<dbReference type="InterPro" id="IPR001387">
    <property type="entry name" value="Cro/C1-type_HTH"/>
</dbReference>
<dbReference type="Proteomes" id="UP001222958">
    <property type="component" value="Unassembled WGS sequence"/>
</dbReference>
<dbReference type="GO" id="GO:0003700">
    <property type="term" value="F:DNA-binding transcription factor activity"/>
    <property type="evidence" value="ECO:0007669"/>
    <property type="project" value="TreeGrafter"/>
</dbReference>
<keyword evidence="1" id="KW-0805">Transcription regulation</keyword>
<evidence type="ECO:0000256" key="3">
    <source>
        <dbReference type="ARBA" id="ARBA00023163"/>
    </source>
</evidence>
<gene>
    <name evidence="5" type="ORF">QDQ28_14285</name>
</gene>
<evidence type="ECO:0000313" key="6">
    <source>
        <dbReference type="Proteomes" id="UP001222958"/>
    </source>
</evidence>
<organism evidence="5 6">
    <name type="scientific">Clostridium perfringens</name>
    <dbReference type="NCBI Taxonomy" id="1502"/>
    <lineage>
        <taxon>Bacteria</taxon>
        <taxon>Bacillati</taxon>
        <taxon>Bacillota</taxon>
        <taxon>Clostridia</taxon>
        <taxon>Eubacteriales</taxon>
        <taxon>Clostridiaceae</taxon>
        <taxon>Clostridium</taxon>
    </lineage>
</organism>
<dbReference type="RefSeq" id="WP_075824140.1">
    <property type="nucleotide sequence ID" value="NZ_CP143535.1"/>
</dbReference>
<keyword evidence="3" id="KW-0804">Transcription</keyword>
<evidence type="ECO:0000259" key="4">
    <source>
        <dbReference type="PROSITE" id="PS50943"/>
    </source>
</evidence>
<feature type="domain" description="HTH cro/C1-type" evidence="4">
    <location>
        <begin position="11"/>
        <end position="65"/>
    </location>
</feature>
<dbReference type="Gene3D" id="1.10.260.40">
    <property type="entry name" value="lambda repressor-like DNA-binding domains"/>
    <property type="match status" value="1"/>
</dbReference>
<dbReference type="PANTHER" id="PTHR46797:SF23">
    <property type="entry name" value="HTH-TYPE TRANSCRIPTIONAL REGULATOR SUTR"/>
    <property type="match status" value="1"/>
</dbReference>
<evidence type="ECO:0000256" key="2">
    <source>
        <dbReference type="ARBA" id="ARBA00023125"/>
    </source>
</evidence>
<dbReference type="PROSITE" id="PS50943">
    <property type="entry name" value="HTH_CROC1"/>
    <property type="match status" value="1"/>
</dbReference>
<dbReference type="CDD" id="cd00093">
    <property type="entry name" value="HTH_XRE"/>
    <property type="match status" value="1"/>
</dbReference>
<dbReference type="AlphaFoldDB" id="A0AAP4A971"/>